<sequence>MPSAFQLLARHIRLLSHSARPINYAPIRSFHSPFVVLNQNASPLTSSPTTSSNTSTVYEKQDDHSPDPQISSSGTRTYVVSEPDPSNTPYQVPSGAYPTSAPYVNFNSTEAPNPHGQHSSASTTLPHPHTTGAVPHNEGGIGESAAVRHAQAPGAMGDRGGTYGGLGLMDKAGTQQGTSQLSDRNPSPDSDVAPKWSKLGVDHAWKERK</sequence>
<protein>
    <submittedName>
        <fullName evidence="1">Uncharacterized protein</fullName>
    </submittedName>
</protein>
<dbReference type="EMBL" id="MU267635">
    <property type="protein sequence ID" value="KAH7913196.1"/>
    <property type="molecule type" value="Genomic_DNA"/>
</dbReference>
<dbReference type="Proteomes" id="UP000790377">
    <property type="component" value="Unassembled WGS sequence"/>
</dbReference>
<proteinExistence type="predicted"/>
<comment type="caution">
    <text evidence="1">The sequence shown here is derived from an EMBL/GenBank/DDBJ whole genome shotgun (WGS) entry which is preliminary data.</text>
</comment>
<keyword evidence="2" id="KW-1185">Reference proteome</keyword>
<name>A0ACB8AIM8_9AGAM</name>
<evidence type="ECO:0000313" key="1">
    <source>
        <dbReference type="EMBL" id="KAH7913196.1"/>
    </source>
</evidence>
<reference evidence="1" key="1">
    <citation type="journal article" date="2021" name="New Phytol.">
        <title>Evolutionary innovations through gain and loss of genes in the ectomycorrhizal Boletales.</title>
        <authorList>
            <person name="Wu G."/>
            <person name="Miyauchi S."/>
            <person name="Morin E."/>
            <person name="Kuo A."/>
            <person name="Drula E."/>
            <person name="Varga T."/>
            <person name="Kohler A."/>
            <person name="Feng B."/>
            <person name="Cao Y."/>
            <person name="Lipzen A."/>
            <person name="Daum C."/>
            <person name="Hundley H."/>
            <person name="Pangilinan J."/>
            <person name="Johnson J."/>
            <person name="Barry K."/>
            <person name="LaButti K."/>
            <person name="Ng V."/>
            <person name="Ahrendt S."/>
            <person name="Min B."/>
            <person name="Choi I.G."/>
            <person name="Park H."/>
            <person name="Plett J.M."/>
            <person name="Magnuson J."/>
            <person name="Spatafora J.W."/>
            <person name="Nagy L.G."/>
            <person name="Henrissat B."/>
            <person name="Grigoriev I.V."/>
            <person name="Yang Z.L."/>
            <person name="Xu J."/>
            <person name="Martin F.M."/>
        </authorList>
    </citation>
    <scope>NUCLEOTIDE SEQUENCE</scope>
    <source>
        <strain evidence="1">ATCC 28755</strain>
    </source>
</reference>
<evidence type="ECO:0000313" key="2">
    <source>
        <dbReference type="Proteomes" id="UP000790377"/>
    </source>
</evidence>
<gene>
    <name evidence="1" type="ORF">BJ138DRAFT_661580</name>
</gene>
<organism evidence="1 2">
    <name type="scientific">Hygrophoropsis aurantiaca</name>
    <dbReference type="NCBI Taxonomy" id="72124"/>
    <lineage>
        <taxon>Eukaryota</taxon>
        <taxon>Fungi</taxon>
        <taxon>Dikarya</taxon>
        <taxon>Basidiomycota</taxon>
        <taxon>Agaricomycotina</taxon>
        <taxon>Agaricomycetes</taxon>
        <taxon>Agaricomycetidae</taxon>
        <taxon>Boletales</taxon>
        <taxon>Coniophorineae</taxon>
        <taxon>Hygrophoropsidaceae</taxon>
        <taxon>Hygrophoropsis</taxon>
    </lineage>
</organism>
<accession>A0ACB8AIM8</accession>